<sequence length="247" mass="28214">MNRNQMQVFCFEDAAVRTIERNGEPWFVGKDVAEILGYAAPRNAIRDFCKGGIKSMLPTGGGLQEMTIIPERDLYRLIMRSKLPAAERFEEWVVAEVLPAIRKTGFYNIMRRDPEWQGTRHGGKFCHRLFTDVIREFVEYARKQDSRHADQYFVNYTRMIYRELGIAPPAASNGVTRDFLDVLELSIVSSAEMVCVGIIKGGIAAGKHYRQIFQDTKVAICDYARKINPARQLADNAQLSMRREVAL</sequence>
<protein>
    <submittedName>
        <fullName evidence="2">BRO domain protein</fullName>
    </submittedName>
</protein>
<dbReference type="AlphaFoldDB" id="A1AN22"/>
<dbReference type="HOGENOM" id="CLU_1217916_0_0_7"/>
<keyword evidence="3" id="KW-1185">Reference proteome</keyword>
<dbReference type="eggNOG" id="COG3617">
    <property type="taxonomic scope" value="Bacteria"/>
</dbReference>
<dbReference type="KEGG" id="ppd:Ppro_1118"/>
<dbReference type="Proteomes" id="UP000006732">
    <property type="component" value="Chromosome"/>
</dbReference>
<dbReference type="Pfam" id="PF02498">
    <property type="entry name" value="Bro-N"/>
    <property type="match status" value="1"/>
</dbReference>
<accession>A1AN22</accession>
<organism evidence="2 3">
    <name type="scientific">Pelobacter propionicus (strain DSM 2379 / NBRC 103807 / OttBd1)</name>
    <dbReference type="NCBI Taxonomy" id="338966"/>
    <lineage>
        <taxon>Bacteria</taxon>
        <taxon>Pseudomonadati</taxon>
        <taxon>Thermodesulfobacteriota</taxon>
        <taxon>Desulfuromonadia</taxon>
        <taxon>Desulfuromonadales</taxon>
        <taxon>Desulfuromonadaceae</taxon>
        <taxon>Pelobacter</taxon>
    </lineage>
</organism>
<dbReference type="PANTHER" id="PTHR36180">
    <property type="entry name" value="DNA-BINDING PROTEIN-RELATED-RELATED"/>
    <property type="match status" value="1"/>
</dbReference>
<reference evidence="2 3" key="1">
    <citation type="submission" date="2006-10" db="EMBL/GenBank/DDBJ databases">
        <title>Complete sequence of chromosome of Pelobacter propionicus DSM 2379.</title>
        <authorList>
            <consortium name="US DOE Joint Genome Institute"/>
            <person name="Copeland A."/>
            <person name="Lucas S."/>
            <person name="Lapidus A."/>
            <person name="Barry K."/>
            <person name="Detter J.C."/>
            <person name="Glavina del Rio T."/>
            <person name="Hammon N."/>
            <person name="Israni S."/>
            <person name="Dalin E."/>
            <person name="Tice H."/>
            <person name="Pitluck S."/>
            <person name="Saunders E."/>
            <person name="Brettin T."/>
            <person name="Bruce D."/>
            <person name="Han C."/>
            <person name="Tapia R."/>
            <person name="Schmutz J."/>
            <person name="Larimer F."/>
            <person name="Land M."/>
            <person name="Hauser L."/>
            <person name="Kyrpides N."/>
            <person name="Kim E."/>
            <person name="Lovley D."/>
            <person name="Richardson P."/>
        </authorList>
    </citation>
    <scope>NUCLEOTIDE SEQUENCE [LARGE SCALE GENOMIC DNA]</scope>
    <source>
        <strain evidence="3">DSM 2379 / NBRC 103807 / OttBd1</strain>
    </source>
</reference>
<feature type="domain" description="Bro-N" evidence="1">
    <location>
        <begin position="3"/>
        <end position="105"/>
    </location>
</feature>
<dbReference type="SMART" id="SM01040">
    <property type="entry name" value="Bro-N"/>
    <property type="match status" value="1"/>
</dbReference>
<proteinExistence type="predicted"/>
<evidence type="ECO:0000313" key="2">
    <source>
        <dbReference type="EMBL" id="ABK98742.1"/>
    </source>
</evidence>
<dbReference type="PANTHER" id="PTHR36180:SF2">
    <property type="entry name" value="BRO FAMILY PROTEIN"/>
    <property type="match status" value="1"/>
</dbReference>
<dbReference type="RefSeq" id="WP_011735045.1">
    <property type="nucleotide sequence ID" value="NC_008609.1"/>
</dbReference>
<gene>
    <name evidence="2" type="ordered locus">Ppro_1118</name>
</gene>
<evidence type="ECO:0000259" key="1">
    <source>
        <dbReference type="PROSITE" id="PS51750"/>
    </source>
</evidence>
<name>A1AN22_PELPD</name>
<evidence type="ECO:0000313" key="3">
    <source>
        <dbReference type="Proteomes" id="UP000006732"/>
    </source>
</evidence>
<dbReference type="InterPro" id="IPR003497">
    <property type="entry name" value="BRO_N_domain"/>
</dbReference>
<dbReference type="PROSITE" id="PS51750">
    <property type="entry name" value="BRO_N"/>
    <property type="match status" value="1"/>
</dbReference>
<dbReference type="EMBL" id="CP000482">
    <property type="protein sequence ID" value="ABK98742.1"/>
    <property type="molecule type" value="Genomic_DNA"/>
</dbReference>